<gene>
    <name evidence="1" type="ORF">HNP82_002105</name>
</gene>
<name>A0A7W8HAM5_9FIRM</name>
<organism evidence="1 2">
    <name type="scientific">Catenibacillus scindens</name>
    <dbReference type="NCBI Taxonomy" id="673271"/>
    <lineage>
        <taxon>Bacteria</taxon>
        <taxon>Bacillati</taxon>
        <taxon>Bacillota</taxon>
        <taxon>Clostridia</taxon>
        <taxon>Lachnospirales</taxon>
        <taxon>Lachnospiraceae</taxon>
        <taxon>Catenibacillus</taxon>
    </lineage>
</organism>
<dbReference type="PANTHER" id="PTHR34374:SF1">
    <property type="entry name" value="LARGE RIBOSOMAL RNA SUBUNIT ACCUMULATION PROTEIN YCED HOMOLOG 1, CHLOROPLASTIC"/>
    <property type="match status" value="1"/>
</dbReference>
<dbReference type="Proteomes" id="UP000543642">
    <property type="component" value="Unassembled WGS sequence"/>
</dbReference>
<dbReference type="EMBL" id="JACHFW010000008">
    <property type="protein sequence ID" value="MBB5264966.1"/>
    <property type="molecule type" value="Genomic_DNA"/>
</dbReference>
<dbReference type="PANTHER" id="PTHR34374">
    <property type="entry name" value="LARGE RIBOSOMAL RNA SUBUNIT ACCUMULATION PROTEIN YCED HOMOLOG 1, CHLOROPLASTIC"/>
    <property type="match status" value="1"/>
</dbReference>
<evidence type="ECO:0000313" key="1">
    <source>
        <dbReference type="EMBL" id="MBB5264966.1"/>
    </source>
</evidence>
<comment type="caution">
    <text evidence="1">The sequence shown here is derived from an EMBL/GenBank/DDBJ whole genome shotgun (WGS) entry which is preliminary data.</text>
</comment>
<dbReference type="RefSeq" id="WP_183774176.1">
    <property type="nucleotide sequence ID" value="NZ_CAWVEG010000092.1"/>
</dbReference>
<keyword evidence="2" id="KW-1185">Reference proteome</keyword>
<dbReference type="Pfam" id="PF02620">
    <property type="entry name" value="YceD"/>
    <property type="match status" value="1"/>
</dbReference>
<dbReference type="AlphaFoldDB" id="A0A7W8HAM5"/>
<proteinExistence type="predicted"/>
<accession>A0A7W8HAM5</accession>
<sequence length="175" mass="19750">MIINISELLSTPGKSVDYQIPIEMDAFCVGGESYPFIKKEMVRLNITNTGDREITISGRIEAALAIPCDRCLEEVVTPFSLDVEKTVDLKMSDEDRINDLDETSYIDHSSLDVDQLVSNEILIHFPMKTLCREDCKGICFKCGQNLNLGECGCDRESLDPRMSAIRDIFKNFKEV</sequence>
<dbReference type="InterPro" id="IPR003772">
    <property type="entry name" value="YceD"/>
</dbReference>
<reference evidence="1 2" key="1">
    <citation type="submission" date="2020-08" db="EMBL/GenBank/DDBJ databases">
        <title>Genomic Encyclopedia of Type Strains, Phase IV (KMG-IV): sequencing the most valuable type-strain genomes for metagenomic binning, comparative biology and taxonomic classification.</title>
        <authorList>
            <person name="Goeker M."/>
        </authorList>
    </citation>
    <scope>NUCLEOTIDE SEQUENCE [LARGE SCALE GENOMIC DNA]</scope>
    <source>
        <strain evidence="1 2">DSM 106146</strain>
    </source>
</reference>
<evidence type="ECO:0000313" key="2">
    <source>
        <dbReference type="Proteomes" id="UP000543642"/>
    </source>
</evidence>
<evidence type="ECO:0008006" key="3">
    <source>
        <dbReference type="Google" id="ProtNLM"/>
    </source>
</evidence>
<protein>
    <recommendedName>
        <fullName evidence="3">DUF177 domain-containing protein</fullName>
    </recommendedName>
</protein>